<evidence type="ECO:0000313" key="2">
    <source>
        <dbReference type="EMBL" id="PTQ30579.1"/>
    </source>
</evidence>
<dbReference type="Proteomes" id="UP000244005">
    <property type="component" value="Unassembled WGS sequence"/>
</dbReference>
<evidence type="ECO:0000313" key="3">
    <source>
        <dbReference type="Proteomes" id="UP000244005"/>
    </source>
</evidence>
<evidence type="ECO:0000256" key="1">
    <source>
        <dbReference type="SAM" id="MobiDB-lite"/>
    </source>
</evidence>
<dbReference type="Gramene" id="Mp2g16520.1">
    <property type="protein sequence ID" value="Mp2g16520.1.cds"/>
    <property type="gene ID" value="Mp2g16520"/>
</dbReference>
<keyword evidence="3" id="KW-1185">Reference proteome</keyword>
<dbReference type="EMBL" id="KZ772794">
    <property type="protein sequence ID" value="PTQ30579.1"/>
    <property type="molecule type" value="Genomic_DNA"/>
</dbReference>
<protein>
    <submittedName>
        <fullName evidence="2">Uncharacterized protein</fullName>
    </submittedName>
</protein>
<gene>
    <name evidence="2" type="ORF">MARPO_0122s0012</name>
</gene>
<feature type="region of interest" description="Disordered" evidence="1">
    <location>
        <begin position="65"/>
        <end position="92"/>
    </location>
</feature>
<feature type="compositionally biased region" description="Basic and acidic residues" evidence="1">
    <location>
        <begin position="73"/>
        <end position="86"/>
    </location>
</feature>
<sequence>MLAVRKVPPVGSGSNHASPLYRYRSHKDLVRCNLQFGTAVPQMMVTRISISLSPPPRHAFFKVPSATAASVSPEEKTESRVVSREDDSGESGSRIFLLHGALYAGRKDERRAGDVDWPKERLPENEKGPSP</sequence>
<name>A0A2R6W9Q4_MARPO</name>
<feature type="region of interest" description="Disordered" evidence="1">
    <location>
        <begin position="108"/>
        <end position="131"/>
    </location>
</feature>
<dbReference type="AlphaFoldDB" id="A0A2R6W9Q4"/>
<reference evidence="3" key="1">
    <citation type="journal article" date="2017" name="Cell">
        <title>Insights into land plant evolution garnered from the Marchantia polymorpha genome.</title>
        <authorList>
            <person name="Bowman J.L."/>
            <person name="Kohchi T."/>
            <person name="Yamato K.T."/>
            <person name="Jenkins J."/>
            <person name="Shu S."/>
            <person name="Ishizaki K."/>
            <person name="Yamaoka S."/>
            <person name="Nishihama R."/>
            <person name="Nakamura Y."/>
            <person name="Berger F."/>
            <person name="Adam C."/>
            <person name="Aki S.S."/>
            <person name="Althoff F."/>
            <person name="Araki T."/>
            <person name="Arteaga-Vazquez M.A."/>
            <person name="Balasubrmanian S."/>
            <person name="Barry K."/>
            <person name="Bauer D."/>
            <person name="Boehm C.R."/>
            <person name="Briginshaw L."/>
            <person name="Caballero-Perez J."/>
            <person name="Catarino B."/>
            <person name="Chen F."/>
            <person name="Chiyoda S."/>
            <person name="Chovatia M."/>
            <person name="Davies K.M."/>
            <person name="Delmans M."/>
            <person name="Demura T."/>
            <person name="Dierschke T."/>
            <person name="Dolan L."/>
            <person name="Dorantes-Acosta A.E."/>
            <person name="Eklund D.M."/>
            <person name="Florent S.N."/>
            <person name="Flores-Sandoval E."/>
            <person name="Fujiyama A."/>
            <person name="Fukuzawa H."/>
            <person name="Galik B."/>
            <person name="Grimanelli D."/>
            <person name="Grimwood J."/>
            <person name="Grossniklaus U."/>
            <person name="Hamada T."/>
            <person name="Haseloff J."/>
            <person name="Hetherington A.J."/>
            <person name="Higo A."/>
            <person name="Hirakawa Y."/>
            <person name="Hundley H.N."/>
            <person name="Ikeda Y."/>
            <person name="Inoue K."/>
            <person name="Inoue S.I."/>
            <person name="Ishida S."/>
            <person name="Jia Q."/>
            <person name="Kakita M."/>
            <person name="Kanazawa T."/>
            <person name="Kawai Y."/>
            <person name="Kawashima T."/>
            <person name="Kennedy M."/>
            <person name="Kinose K."/>
            <person name="Kinoshita T."/>
            <person name="Kohara Y."/>
            <person name="Koide E."/>
            <person name="Komatsu K."/>
            <person name="Kopischke S."/>
            <person name="Kubo M."/>
            <person name="Kyozuka J."/>
            <person name="Lagercrantz U."/>
            <person name="Lin S.S."/>
            <person name="Lindquist E."/>
            <person name="Lipzen A.M."/>
            <person name="Lu C.W."/>
            <person name="De Luna E."/>
            <person name="Martienssen R.A."/>
            <person name="Minamino N."/>
            <person name="Mizutani M."/>
            <person name="Mizutani M."/>
            <person name="Mochizuki N."/>
            <person name="Monte I."/>
            <person name="Mosher R."/>
            <person name="Nagasaki H."/>
            <person name="Nakagami H."/>
            <person name="Naramoto S."/>
            <person name="Nishitani K."/>
            <person name="Ohtani M."/>
            <person name="Okamoto T."/>
            <person name="Okumura M."/>
            <person name="Phillips J."/>
            <person name="Pollak B."/>
            <person name="Reinders A."/>
            <person name="Rovekamp M."/>
            <person name="Sano R."/>
            <person name="Sawa S."/>
            <person name="Schmid M.W."/>
            <person name="Shirakawa M."/>
            <person name="Solano R."/>
            <person name="Spunde A."/>
            <person name="Suetsugu N."/>
            <person name="Sugano S."/>
            <person name="Sugiyama A."/>
            <person name="Sun R."/>
            <person name="Suzuki Y."/>
            <person name="Takenaka M."/>
            <person name="Takezawa D."/>
            <person name="Tomogane H."/>
            <person name="Tsuzuki M."/>
            <person name="Ueda T."/>
            <person name="Umeda M."/>
            <person name="Ward J.M."/>
            <person name="Watanabe Y."/>
            <person name="Yazaki K."/>
            <person name="Yokoyama R."/>
            <person name="Yoshitake Y."/>
            <person name="Yotsui I."/>
            <person name="Zachgo S."/>
            <person name="Schmutz J."/>
        </authorList>
    </citation>
    <scope>NUCLEOTIDE SEQUENCE [LARGE SCALE GENOMIC DNA]</scope>
    <source>
        <strain evidence="3">Tak-1</strain>
    </source>
</reference>
<proteinExistence type="predicted"/>
<accession>A0A2R6W9Q4</accession>
<organism evidence="2 3">
    <name type="scientific">Marchantia polymorpha</name>
    <name type="common">Common liverwort</name>
    <name type="synonym">Marchantia aquatica</name>
    <dbReference type="NCBI Taxonomy" id="3197"/>
    <lineage>
        <taxon>Eukaryota</taxon>
        <taxon>Viridiplantae</taxon>
        <taxon>Streptophyta</taxon>
        <taxon>Embryophyta</taxon>
        <taxon>Marchantiophyta</taxon>
        <taxon>Marchantiopsida</taxon>
        <taxon>Marchantiidae</taxon>
        <taxon>Marchantiales</taxon>
        <taxon>Marchantiaceae</taxon>
        <taxon>Marchantia</taxon>
    </lineage>
</organism>